<keyword evidence="1" id="KW-0808">Transferase</keyword>
<dbReference type="PROSITE" id="PS51186">
    <property type="entry name" value="GNAT"/>
    <property type="match status" value="1"/>
</dbReference>
<dbReference type="InterPro" id="IPR050832">
    <property type="entry name" value="Bact_Acetyltransf"/>
</dbReference>
<proteinExistence type="predicted"/>
<dbReference type="SUPFAM" id="SSF55729">
    <property type="entry name" value="Acyl-CoA N-acyltransferases (Nat)"/>
    <property type="match status" value="1"/>
</dbReference>
<dbReference type="RefSeq" id="WP_068426308.1">
    <property type="nucleotide sequence ID" value="NZ_CP104874.1"/>
</dbReference>
<reference evidence="4 5" key="1">
    <citation type="submission" date="2022-09" db="EMBL/GenBank/DDBJ databases">
        <title>Complete genome sequence of Janibacter terrae strain COS04-44, PCL-degrading bacteria isolated from oil spilled coast.</title>
        <authorList>
            <person name="Park H."/>
            <person name="Kim J.Y."/>
            <person name="An S.H."/>
            <person name="Lee C.M."/>
            <person name="Weon H.-Y."/>
        </authorList>
    </citation>
    <scope>NUCLEOTIDE SEQUENCE [LARGE SCALE GENOMIC DNA]</scope>
    <source>
        <strain evidence="4 5">COS04-44</strain>
    </source>
</reference>
<evidence type="ECO:0000259" key="3">
    <source>
        <dbReference type="PROSITE" id="PS51186"/>
    </source>
</evidence>
<protein>
    <submittedName>
        <fullName evidence="4">GNAT family N-acetyltransferase</fullName>
    </submittedName>
</protein>
<dbReference type="InterPro" id="IPR016181">
    <property type="entry name" value="Acyl_CoA_acyltransferase"/>
</dbReference>
<dbReference type="PANTHER" id="PTHR43877">
    <property type="entry name" value="AMINOALKYLPHOSPHONATE N-ACETYLTRANSFERASE-RELATED-RELATED"/>
    <property type="match status" value="1"/>
</dbReference>
<gene>
    <name evidence="4" type="ORF">N5P18_10475</name>
</gene>
<dbReference type="EMBL" id="CP104874">
    <property type="protein sequence ID" value="WWF04125.1"/>
    <property type="molecule type" value="Genomic_DNA"/>
</dbReference>
<name>A0ABZ2FBL9_9MICO</name>
<sequence>MRRQGRLMVGGWAVRRLTPDEWQLHRAVRLAMLLDEPRAYGSSFGREVGFDEATWRERLGHPVFLAARGDGLPLGAATLYTPQPGGEPEIVAMWVAGHARGSGVADALVEACVAEAARRGAPRVLMHVMADNPRAAAMYARAGFSFDGVRAEDDEACERMSRDLRSTG</sequence>
<dbReference type="InterPro" id="IPR000182">
    <property type="entry name" value="GNAT_dom"/>
</dbReference>
<feature type="domain" description="N-acetyltransferase" evidence="3">
    <location>
        <begin position="12"/>
        <end position="165"/>
    </location>
</feature>
<evidence type="ECO:0000313" key="5">
    <source>
        <dbReference type="Proteomes" id="UP001381003"/>
    </source>
</evidence>
<organism evidence="4 5">
    <name type="scientific">Janibacter terrae</name>
    <dbReference type="NCBI Taxonomy" id="103817"/>
    <lineage>
        <taxon>Bacteria</taxon>
        <taxon>Bacillati</taxon>
        <taxon>Actinomycetota</taxon>
        <taxon>Actinomycetes</taxon>
        <taxon>Micrococcales</taxon>
        <taxon>Intrasporangiaceae</taxon>
        <taxon>Janibacter</taxon>
    </lineage>
</organism>
<keyword evidence="5" id="KW-1185">Reference proteome</keyword>
<dbReference type="CDD" id="cd04301">
    <property type="entry name" value="NAT_SF"/>
    <property type="match status" value="1"/>
</dbReference>
<dbReference type="PANTHER" id="PTHR43877:SF2">
    <property type="entry name" value="AMINOALKYLPHOSPHONATE N-ACETYLTRANSFERASE-RELATED"/>
    <property type="match status" value="1"/>
</dbReference>
<evidence type="ECO:0000313" key="4">
    <source>
        <dbReference type="EMBL" id="WWF04125.1"/>
    </source>
</evidence>
<evidence type="ECO:0000256" key="1">
    <source>
        <dbReference type="ARBA" id="ARBA00022679"/>
    </source>
</evidence>
<dbReference type="Proteomes" id="UP001381003">
    <property type="component" value="Chromosome"/>
</dbReference>
<accession>A0ABZ2FBL9</accession>
<evidence type="ECO:0000256" key="2">
    <source>
        <dbReference type="ARBA" id="ARBA00023315"/>
    </source>
</evidence>
<dbReference type="Pfam" id="PF00583">
    <property type="entry name" value="Acetyltransf_1"/>
    <property type="match status" value="1"/>
</dbReference>
<dbReference type="Gene3D" id="3.40.630.30">
    <property type="match status" value="1"/>
</dbReference>
<keyword evidence="2" id="KW-0012">Acyltransferase</keyword>